<dbReference type="eggNOG" id="ENOG503096F">
    <property type="taxonomic scope" value="Bacteria"/>
</dbReference>
<accession>B8CTF2</accession>
<organism evidence="2 3">
    <name type="scientific">Shewanella piezotolerans (strain WP3 / JCM 13877)</name>
    <dbReference type="NCBI Taxonomy" id="225849"/>
    <lineage>
        <taxon>Bacteria</taxon>
        <taxon>Pseudomonadati</taxon>
        <taxon>Pseudomonadota</taxon>
        <taxon>Gammaproteobacteria</taxon>
        <taxon>Alteromonadales</taxon>
        <taxon>Shewanellaceae</taxon>
        <taxon>Shewanella</taxon>
    </lineage>
</organism>
<feature type="transmembrane region" description="Helical" evidence="1">
    <location>
        <begin position="64"/>
        <end position="89"/>
    </location>
</feature>
<feature type="transmembrane region" description="Helical" evidence="1">
    <location>
        <begin position="96"/>
        <end position="119"/>
    </location>
</feature>
<keyword evidence="1" id="KW-0812">Transmembrane</keyword>
<protein>
    <recommendedName>
        <fullName evidence="4">DUF998 domain-containing protein</fullName>
    </recommendedName>
</protein>
<proteinExistence type="predicted"/>
<evidence type="ECO:0000256" key="1">
    <source>
        <dbReference type="SAM" id="Phobius"/>
    </source>
</evidence>
<evidence type="ECO:0000313" key="3">
    <source>
        <dbReference type="Proteomes" id="UP000000753"/>
    </source>
</evidence>
<name>B8CTF2_SHEPW</name>
<dbReference type="STRING" id="225849.swp_4416"/>
<dbReference type="KEGG" id="swp:swp_4416"/>
<keyword evidence="1" id="KW-1133">Transmembrane helix</keyword>
<dbReference type="OrthoDB" id="6258266at2"/>
<dbReference type="Proteomes" id="UP000000753">
    <property type="component" value="Chromosome"/>
</dbReference>
<dbReference type="RefSeq" id="WP_020914396.1">
    <property type="nucleotide sequence ID" value="NC_011566.1"/>
</dbReference>
<evidence type="ECO:0008006" key="4">
    <source>
        <dbReference type="Google" id="ProtNLM"/>
    </source>
</evidence>
<feature type="transmembrane region" description="Helical" evidence="1">
    <location>
        <begin position="125"/>
        <end position="142"/>
    </location>
</feature>
<feature type="transmembrane region" description="Helical" evidence="1">
    <location>
        <begin position="154"/>
        <end position="173"/>
    </location>
</feature>
<dbReference type="Pfam" id="PF06197">
    <property type="entry name" value="DUF998"/>
    <property type="match status" value="1"/>
</dbReference>
<gene>
    <name evidence="2" type="ordered locus">swp_4416</name>
</gene>
<dbReference type="EMBL" id="CP000472">
    <property type="protein sequence ID" value="ACJ31061.1"/>
    <property type="molecule type" value="Genomic_DNA"/>
</dbReference>
<sequence length="236" mass="27028">MEDRIKYQSMQYDLHRLVVLTIFFGALIAATGVSISVWAEYQVIGDLVFNRRSDFLGDYNNAKFAFVFNIALMITGICIMLAMFGLYLLKQGFFSHYLSLIGGWVGMCVLLMGVFPINYLEMHRLVSTCFLLGTVLMYFLCITDRFSQHTICKGPIFTLSILGFIAATALVIQLDWNTLDFSPCEHPESTPCWVAITMWLQTNVVLLWCLSFAWTVRRIAIKNYLELSQRYLAGER</sequence>
<keyword evidence="1" id="KW-0472">Membrane</keyword>
<feature type="transmembrane region" description="Helical" evidence="1">
    <location>
        <begin position="20"/>
        <end position="44"/>
    </location>
</feature>
<dbReference type="HOGENOM" id="CLU_1204121_0_0_6"/>
<feature type="transmembrane region" description="Helical" evidence="1">
    <location>
        <begin position="193"/>
        <end position="216"/>
    </location>
</feature>
<evidence type="ECO:0000313" key="2">
    <source>
        <dbReference type="EMBL" id="ACJ31061.1"/>
    </source>
</evidence>
<dbReference type="InterPro" id="IPR009339">
    <property type="entry name" value="DUF998"/>
</dbReference>
<reference evidence="2 3" key="1">
    <citation type="journal article" date="2008" name="PLoS ONE">
        <title>Environmental adaptation: genomic analysis of the piezotolerant and psychrotolerant deep-sea iron reducing bacterium Shewanella piezotolerans WP3.</title>
        <authorList>
            <person name="Wang F."/>
            <person name="Wang J."/>
            <person name="Jian H."/>
            <person name="Zhang B."/>
            <person name="Li S."/>
            <person name="Wang F."/>
            <person name="Zeng X."/>
            <person name="Gao L."/>
            <person name="Bartlett D.H."/>
            <person name="Yu J."/>
            <person name="Hu S."/>
            <person name="Xiao X."/>
        </authorList>
    </citation>
    <scope>NUCLEOTIDE SEQUENCE [LARGE SCALE GENOMIC DNA]</scope>
    <source>
        <strain evidence="3">WP3 / JCM 13877</strain>
    </source>
</reference>
<keyword evidence="3" id="KW-1185">Reference proteome</keyword>
<dbReference type="AlphaFoldDB" id="B8CTF2"/>